<dbReference type="PANTHER" id="PTHR24114">
    <property type="entry name" value="LEUCINE RICH REPEAT FAMILY PROTEIN"/>
    <property type="match status" value="1"/>
</dbReference>
<accession>A0A1W0A1Y9</accession>
<evidence type="ECO:0000256" key="1">
    <source>
        <dbReference type="SAM" id="MobiDB-lite"/>
    </source>
</evidence>
<dbReference type="InterPro" id="IPR052394">
    <property type="entry name" value="LRR-containing"/>
</dbReference>
<dbReference type="Proteomes" id="UP000243217">
    <property type="component" value="Unassembled WGS sequence"/>
</dbReference>
<dbReference type="STRING" id="74557.A0A1W0A1Y9"/>
<keyword evidence="3" id="KW-1185">Reference proteome</keyword>
<reference evidence="2 3" key="1">
    <citation type="journal article" date="2014" name="Genome Biol. Evol.">
        <title>The secreted proteins of Achlya hypogyna and Thraustotheca clavata identify the ancestral oomycete secretome and reveal gene acquisitions by horizontal gene transfer.</title>
        <authorList>
            <person name="Misner I."/>
            <person name="Blouin N."/>
            <person name="Leonard G."/>
            <person name="Richards T.A."/>
            <person name="Lane C.E."/>
        </authorList>
    </citation>
    <scope>NUCLEOTIDE SEQUENCE [LARGE SCALE GENOMIC DNA]</scope>
    <source>
        <strain evidence="2 3">ATCC 34112</strain>
    </source>
</reference>
<name>A0A1W0A1Y9_9STRA</name>
<gene>
    <name evidence="2" type="ORF">THRCLA_12213</name>
</gene>
<evidence type="ECO:0000313" key="2">
    <source>
        <dbReference type="EMBL" id="OQS04293.1"/>
    </source>
</evidence>
<feature type="compositionally biased region" description="Polar residues" evidence="1">
    <location>
        <begin position="289"/>
        <end position="303"/>
    </location>
</feature>
<dbReference type="SMART" id="SM00368">
    <property type="entry name" value="LRR_RI"/>
    <property type="match status" value="6"/>
</dbReference>
<dbReference type="EMBL" id="JNBS01000643">
    <property type="protein sequence ID" value="OQS04293.1"/>
    <property type="molecule type" value="Genomic_DNA"/>
</dbReference>
<dbReference type="AlphaFoldDB" id="A0A1W0A1Y9"/>
<dbReference type="InterPro" id="IPR032675">
    <property type="entry name" value="LRR_dom_sf"/>
</dbReference>
<protein>
    <submittedName>
        <fullName evidence="2">Uncharacterized protein</fullName>
    </submittedName>
</protein>
<organism evidence="2 3">
    <name type="scientific">Thraustotheca clavata</name>
    <dbReference type="NCBI Taxonomy" id="74557"/>
    <lineage>
        <taxon>Eukaryota</taxon>
        <taxon>Sar</taxon>
        <taxon>Stramenopiles</taxon>
        <taxon>Oomycota</taxon>
        <taxon>Saprolegniomycetes</taxon>
        <taxon>Saprolegniales</taxon>
        <taxon>Achlyaceae</taxon>
        <taxon>Thraustotheca</taxon>
    </lineage>
</organism>
<comment type="caution">
    <text evidence="2">The sequence shown here is derived from an EMBL/GenBank/DDBJ whole genome shotgun (WGS) entry which is preliminary data.</text>
</comment>
<evidence type="ECO:0000313" key="3">
    <source>
        <dbReference type="Proteomes" id="UP000243217"/>
    </source>
</evidence>
<dbReference type="PANTHER" id="PTHR24114:SF2">
    <property type="entry name" value="F-BOX DOMAIN-CONTAINING PROTEIN-RELATED"/>
    <property type="match status" value="1"/>
</dbReference>
<dbReference type="Pfam" id="PF13516">
    <property type="entry name" value="LRR_6"/>
    <property type="match status" value="2"/>
</dbReference>
<sequence>MTKHKHKRRDDSSLPVLKREQIMGMLQELNQRQAARGYQTNDKFAYDRNLLMKSKRAEEQEKAQSISHFLSIRYHDIYGEHLDGSVNNAVEAKPSSDVSTRKGRIKRSQSISEINHLSTTRRPTMGASVSSVQLAPIVKPEVVDVKEVVKTPVDRQLPPLYHKMKAIWKLPLTGKPSEEELLGLPISEHTVRNVLCIDVYEAHGIAKAFVVGTVESLYQLYTKERIHGREGHMREQMQKAVFSSVTCNRVMNILKQIDAFSIFLDSRQEENVPVPQTITIVEENKSVPKPQSHTPEPTLSTQTDCNGRHLSIATASLLFLPPIPLPAKNRNDMINVYLEGCAQHHVFPSKKVIALLDTKTINLSHFHLGKLGTMAMLSALEFNHFLESLDVSNNFLMDAGERNSSSNLSHLSLAKNHIGTAMAARLLLALARSNCPLKSLTLSANEIYDRNIGEPLKAFLSSRLALTSLDLSDNKLRDSSAKAITSFLSQESKLRMLNLGWNSITPDAASDMIRAVATNKTLESLNLSWNRLGHSTGCAAAIALLRNQTLRDLDISSGQLSAQSVFFIADALHYNHGLSHFRLDQNYITDDGMKVLLRATKRRSKLLPLQLSLQNMVYETNDCEHLRYDPLNPSGFYELDFAKPGDRCIYELLRLRIGQGMGTLNNIHVNDTPIDSMRRLERSVANGQTIIQFHYVAVQKQTRSELVHFRLDLSQSHDRTMVQFLMLRANSEQGENWYNETLDGVPFQFDESAQGTEWLALHPKGLLEFDYASTKLFCERHYRLDLSISTDRAVVWKILERLQRSHQIQDKVNSQPDELKNLTLDGDEIALSDLENSASMSSRTKWKWRVPSFGILEFDFYTPKPHQIYAKHYVLDLSNASDRHTAHELRLRSFKSVGECWWNERIDGYPFHLSENSDAAFEFSRKGILELDFLVLRPAHYITSMSMDELTFDLSQFDVFLKAELLRRLTIAEPHDYLWTNVEINKKVYVRHDEMLPAQGNLTCSAIIFHGLAEPASAENFNFFLEQLNQARDDPDRQKYIVRMACSNKNSEELVDEQDSLFFTSSMIDTVLMQIEAEKHQQQIFELLYPNIIDKAHAMDLAINYKSQAIMDFLGIESFEEFQAMCIKTYLHTRFNPRNI</sequence>
<dbReference type="SUPFAM" id="SSF52047">
    <property type="entry name" value="RNI-like"/>
    <property type="match status" value="1"/>
</dbReference>
<proteinExistence type="predicted"/>
<dbReference type="Gene3D" id="3.80.10.10">
    <property type="entry name" value="Ribonuclease Inhibitor"/>
    <property type="match status" value="2"/>
</dbReference>
<dbReference type="InterPro" id="IPR001611">
    <property type="entry name" value="Leu-rich_rpt"/>
</dbReference>
<feature type="region of interest" description="Disordered" evidence="1">
    <location>
        <begin position="283"/>
        <end position="303"/>
    </location>
</feature>
<dbReference type="OrthoDB" id="188902at2759"/>